<dbReference type="NCBIfam" id="TIGR01558">
    <property type="entry name" value="sm_term_P27"/>
    <property type="match status" value="1"/>
</dbReference>
<dbReference type="RefSeq" id="WP_302110245.1">
    <property type="nucleotide sequence ID" value="NZ_JAUKTR010000004.1"/>
</dbReference>
<name>A0ABT8SMM3_9CAUL</name>
<gene>
    <name evidence="2" type="ORF">Q0812_10285</name>
</gene>
<evidence type="ECO:0000256" key="1">
    <source>
        <dbReference type="SAM" id="MobiDB-lite"/>
    </source>
</evidence>
<protein>
    <submittedName>
        <fullName evidence="2">Phage terminase small subunit P27 family</fullName>
    </submittedName>
</protein>
<sequence length="150" mass="15687">MPGGRPPTPTRLKELAGNPGKRPINRREPKPTGGAVAPKTLSRDALAAWKRLIGSMPEGVYTVADEGLLAAYCEAVALHRRATAEVAAQGAVTTGSTGQLTVSPWVKIKSDQARLITAIGARLGLDPAARSSLQLQAPDETPDEFGGLIQ</sequence>
<reference evidence="2" key="1">
    <citation type="submission" date="2023-07" db="EMBL/GenBank/DDBJ databases">
        <title>Brevundimonas soil sp. nov., isolated from the soil of chemical plant.</title>
        <authorList>
            <person name="Wu N."/>
        </authorList>
    </citation>
    <scope>NUCLEOTIDE SEQUENCE</scope>
    <source>
        <strain evidence="2">XZ-24</strain>
    </source>
</reference>
<dbReference type="EMBL" id="JAUKTR010000004">
    <property type="protein sequence ID" value="MDO1559813.1"/>
    <property type="molecule type" value="Genomic_DNA"/>
</dbReference>
<evidence type="ECO:0000313" key="3">
    <source>
        <dbReference type="Proteomes" id="UP001169063"/>
    </source>
</evidence>
<proteinExistence type="predicted"/>
<keyword evidence="3" id="KW-1185">Reference proteome</keyword>
<dbReference type="Proteomes" id="UP001169063">
    <property type="component" value="Unassembled WGS sequence"/>
</dbReference>
<evidence type="ECO:0000313" key="2">
    <source>
        <dbReference type="EMBL" id="MDO1559813.1"/>
    </source>
</evidence>
<comment type="caution">
    <text evidence="2">The sequence shown here is derived from an EMBL/GenBank/DDBJ whole genome shotgun (WGS) entry which is preliminary data.</text>
</comment>
<accession>A0ABT8SMM3</accession>
<feature type="region of interest" description="Disordered" evidence="1">
    <location>
        <begin position="1"/>
        <end position="39"/>
    </location>
</feature>
<organism evidence="2 3">
    <name type="scientific">Peiella sedimenti</name>
    <dbReference type="NCBI Taxonomy" id="3061083"/>
    <lineage>
        <taxon>Bacteria</taxon>
        <taxon>Pseudomonadati</taxon>
        <taxon>Pseudomonadota</taxon>
        <taxon>Alphaproteobacteria</taxon>
        <taxon>Caulobacterales</taxon>
        <taxon>Caulobacteraceae</taxon>
        <taxon>Peiella</taxon>
    </lineage>
</organism>
<dbReference type="InterPro" id="IPR006448">
    <property type="entry name" value="Phage_term_ssu_P27"/>
</dbReference>
<dbReference type="Pfam" id="PF05119">
    <property type="entry name" value="Terminase_4"/>
    <property type="match status" value="1"/>
</dbReference>